<evidence type="ECO:0000256" key="2">
    <source>
        <dbReference type="ARBA" id="ARBA00022475"/>
    </source>
</evidence>
<evidence type="ECO:0000259" key="11">
    <source>
        <dbReference type="PROSITE" id="PS51779"/>
    </source>
</evidence>
<dbReference type="InterPro" id="IPR013685">
    <property type="entry name" value="POTRA_FtsQ_type"/>
</dbReference>
<dbReference type="PANTHER" id="PTHR35851">
    <property type="entry name" value="CELL DIVISION PROTEIN FTSQ"/>
    <property type="match status" value="1"/>
</dbReference>
<keyword evidence="5 9" id="KW-0812">Transmembrane</keyword>
<keyword evidence="7 9" id="KW-0472">Membrane</keyword>
<gene>
    <name evidence="9" type="primary">ftsQ</name>
    <name evidence="12" type="ORF">SAMN05216257_103146</name>
</gene>
<accession>A0A1G9CKJ6</accession>
<comment type="function">
    <text evidence="9">Essential cell division protein.</text>
</comment>
<dbReference type="InterPro" id="IPR045335">
    <property type="entry name" value="FtsQ_C_sf"/>
</dbReference>
<dbReference type="InterPro" id="IPR026579">
    <property type="entry name" value="FtsQ"/>
</dbReference>
<dbReference type="EMBL" id="FNFV01000003">
    <property type="protein sequence ID" value="SDK52210.1"/>
    <property type="molecule type" value="Genomic_DNA"/>
</dbReference>
<dbReference type="RefSeq" id="WP_092499766.1">
    <property type="nucleotide sequence ID" value="NZ_FNFV01000003.1"/>
</dbReference>
<dbReference type="PANTHER" id="PTHR35851:SF1">
    <property type="entry name" value="CELL DIVISION PROTEIN FTSQ"/>
    <property type="match status" value="1"/>
</dbReference>
<evidence type="ECO:0000256" key="3">
    <source>
        <dbReference type="ARBA" id="ARBA00022519"/>
    </source>
</evidence>
<evidence type="ECO:0000256" key="1">
    <source>
        <dbReference type="ARBA" id="ARBA00004370"/>
    </source>
</evidence>
<dbReference type="GO" id="GO:0005886">
    <property type="term" value="C:plasma membrane"/>
    <property type="evidence" value="ECO:0007669"/>
    <property type="project" value="UniProtKB-SubCell"/>
</dbReference>
<keyword evidence="8 9" id="KW-0131">Cell cycle</keyword>
<dbReference type="AlphaFoldDB" id="A0A1G9CKJ6"/>
<organism evidence="12 13">
    <name type="scientific">Meinhardsimonia xiamenensis</name>
    <dbReference type="NCBI Taxonomy" id="990712"/>
    <lineage>
        <taxon>Bacteria</taxon>
        <taxon>Pseudomonadati</taxon>
        <taxon>Pseudomonadota</taxon>
        <taxon>Alphaproteobacteria</taxon>
        <taxon>Rhodobacterales</taxon>
        <taxon>Paracoccaceae</taxon>
        <taxon>Meinhardsimonia</taxon>
    </lineage>
</organism>
<protein>
    <recommendedName>
        <fullName evidence="9">Cell division protein FtsQ</fullName>
    </recommendedName>
</protein>
<dbReference type="GO" id="GO:0090529">
    <property type="term" value="P:cell septum assembly"/>
    <property type="evidence" value="ECO:0007669"/>
    <property type="project" value="InterPro"/>
</dbReference>
<dbReference type="Pfam" id="PF08478">
    <property type="entry name" value="POTRA_1"/>
    <property type="match status" value="1"/>
</dbReference>
<evidence type="ECO:0000256" key="10">
    <source>
        <dbReference type="SAM" id="MobiDB-lite"/>
    </source>
</evidence>
<keyword evidence="2 9" id="KW-1003">Cell membrane</keyword>
<dbReference type="PROSITE" id="PS51779">
    <property type="entry name" value="POTRA"/>
    <property type="match status" value="1"/>
</dbReference>
<feature type="domain" description="POTRA" evidence="11">
    <location>
        <begin position="90"/>
        <end position="158"/>
    </location>
</feature>
<evidence type="ECO:0000256" key="5">
    <source>
        <dbReference type="ARBA" id="ARBA00022692"/>
    </source>
</evidence>
<dbReference type="HAMAP" id="MF_00911">
    <property type="entry name" value="FtsQ_subfam"/>
    <property type="match status" value="1"/>
</dbReference>
<dbReference type="STRING" id="990712.SAMN05216257_103146"/>
<keyword evidence="13" id="KW-1185">Reference proteome</keyword>
<evidence type="ECO:0000256" key="7">
    <source>
        <dbReference type="ARBA" id="ARBA00023136"/>
    </source>
</evidence>
<evidence type="ECO:0000313" key="12">
    <source>
        <dbReference type="EMBL" id="SDK52210.1"/>
    </source>
</evidence>
<dbReference type="GO" id="GO:0043093">
    <property type="term" value="P:FtsZ-dependent cytokinesis"/>
    <property type="evidence" value="ECO:0007669"/>
    <property type="project" value="UniProtKB-UniRule"/>
</dbReference>
<reference evidence="13" key="1">
    <citation type="submission" date="2016-10" db="EMBL/GenBank/DDBJ databases">
        <authorList>
            <person name="Varghese N."/>
            <person name="Submissions S."/>
        </authorList>
    </citation>
    <scope>NUCLEOTIDE SEQUENCE [LARGE SCALE GENOMIC DNA]</scope>
    <source>
        <strain evidence="13">CGMCC 1.10789</strain>
    </source>
</reference>
<evidence type="ECO:0000256" key="4">
    <source>
        <dbReference type="ARBA" id="ARBA00022618"/>
    </source>
</evidence>
<dbReference type="Gene3D" id="3.40.50.11690">
    <property type="entry name" value="Cell division protein FtsQ/DivIB"/>
    <property type="match status" value="1"/>
</dbReference>
<dbReference type="InterPro" id="IPR005548">
    <property type="entry name" value="Cell_div_FtsQ/DivIB_C"/>
</dbReference>
<proteinExistence type="inferred from homology"/>
<dbReference type="Pfam" id="PF03799">
    <property type="entry name" value="FtsQ_DivIB_C"/>
    <property type="match status" value="1"/>
</dbReference>
<dbReference type="Proteomes" id="UP000199328">
    <property type="component" value="Unassembled WGS sequence"/>
</dbReference>
<dbReference type="OrthoDB" id="9783091at2"/>
<dbReference type="InterPro" id="IPR034746">
    <property type="entry name" value="POTRA"/>
</dbReference>
<evidence type="ECO:0000256" key="9">
    <source>
        <dbReference type="HAMAP-Rule" id="MF_00911"/>
    </source>
</evidence>
<keyword evidence="3 9" id="KW-0997">Cell inner membrane</keyword>
<evidence type="ECO:0000256" key="8">
    <source>
        <dbReference type="ARBA" id="ARBA00023306"/>
    </source>
</evidence>
<evidence type="ECO:0000256" key="6">
    <source>
        <dbReference type="ARBA" id="ARBA00022989"/>
    </source>
</evidence>
<name>A0A1G9CKJ6_9RHOB</name>
<sequence length="306" mass="34006">MRPLSGRPWRRGGARQVAPARRRDPAPSRLSYRLQRLWLTPSFRALVVSGLPAFLVAFTLGNWLSDPATVEAMRARLEELRASIAARPEFAVRMMAIDGASDELAQDIREILPIDFPTSSFDLDLKEMRRAVADLDAVAKVDMRIRRGGVLQVNVTERLPAVLWRDEHTLEALDAEGHRVASVASRLDRPDLPLIAGAGADRAVPEALAILAAAEPITGRLRGLVRVGERRWDVVLDRDQRILLPEADPVPALERVIALDEATELLARDVAVVDMRNPSRPTLRLTAAAMEELRRLRAIDSRMVSQ</sequence>
<dbReference type="GO" id="GO:0032153">
    <property type="term" value="C:cell division site"/>
    <property type="evidence" value="ECO:0007669"/>
    <property type="project" value="UniProtKB-UniRule"/>
</dbReference>
<keyword evidence="4 9" id="KW-0132">Cell division</keyword>
<keyword evidence="6 9" id="KW-1133">Transmembrane helix</keyword>
<comment type="similarity">
    <text evidence="9">Belongs to the FtsQ/DivIB family. FtsQ subfamily.</text>
</comment>
<evidence type="ECO:0000313" key="13">
    <source>
        <dbReference type="Proteomes" id="UP000199328"/>
    </source>
</evidence>
<feature type="region of interest" description="Disordered" evidence="10">
    <location>
        <begin position="1"/>
        <end position="24"/>
    </location>
</feature>
<comment type="subcellular location">
    <subcellularLocation>
        <location evidence="9">Cell inner membrane</location>
        <topology evidence="9">Single-pass type II membrane protein</topology>
    </subcellularLocation>
    <subcellularLocation>
        <location evidence="1">Membrane</location>
    </subcellularLocation>
    <text evidence="9">Localizes to the division septum.</text>
</comment>